<reference evidence="10 11" key="1">
    <citation type="submission" date="2012-11" db="EMBL/GenBank/DDBJ databases">
        <title>Whole genome sequence of Acetobacter orientalis 21F-2.</title>
        <authorList>
            <person name="Azuma Y."/>
            <person name="Higashiura N."/>
            <person name="Hirakawa H."/>
            <person name="Matsushita K."/>
        </authorList>
    </citation>
    <scope>NUCLEOTIDE SEQUENCE [LARGE SCALE GENOMIC DNA]</scope>
    <source>
        <strain evidence="10 11">21F-2</strain>
    </source>
</reference>
<evidence type="ECO:0000256" key="2">
    <source>
        <dbReference type="ARBA" id="ARBA00022692"/>
    </source>
</evidence>
<dbReference type="RefSeq" id="WP_048839915.1">
    <property type="nucleotide sequence ID" value="NZ_BAMX01000002.1"/>
</dbReference>
<dbReference type="GO" id="GO:0005524">
    <property type="term" value="F:ATP binding"/>
    <property type="evidence" value="ECO:0007669"/>
    <property type="project" value="UniProtKB-KW"/>
</dbReference>
<keyword evidence="11" id="KW-1185">Reference proteome</keyword>
<evidence type="ECO:0000259" key="9">
    <source>
        <dbReference type="PROSITE" id="PS50929"/>
    </source>
</evidence>
<feature type="transmembrane region" description="Helical" evidence="7">
    <location>
        <begin position="139"/>
        <end position="157"/>
    </location>
</feature>
<feature type="transmembrane region" description="Helical" evidence="7">
    <location>
        <begin position="163"/>
        <end position="184"/>
    </location>
</feature>
<gene>
    <name evidence="10" type="ORF">Abor_002_029</name>
</gene>
<evidence type="ECO:0000256" key="4">
    <source>
        <dbReference type="ARBA" id="ARBA00022840"/>
    </source>
</evidence>
<dbReference type="GO" id="GO:0016887">
    <property type="term" value="F:ATP hydrolysis activity"/>
    <property type="evidence" value="ECO:0007669"/>
    <property type="project" value="InterPro"/>
</dbReference>
<dbReference type="GeneID" id="76202990"/>
<dbReference type="Pfam" id="PF00664">
    <property type="entry name" value="ABC_membrane"/>
    <property type="match status" value="1"/>
</dbReference>
<keyword evidence="2 7" id="KW-0812">Transmembrane</keyword>
<dbReference type="SUPFAM" id="SSF90123">
    <property type="entry name" value="ABC transporter transmembrane region"/>
    <property type="match status" value="1"/>
</dbReference>
<comment type="caution">
    <text evidence="10">The sequence shown here is derived from an EMBL/GenBank/DDBJ whole genome shotgun (WGS) entry which is preliminary data.</text>
</comment>
<dbReference type="InterPro" id="IPR027417">
    <property type="entry name" value="P-loop_NTPase"/>
</dbReference>
<evidence type="ECO:0000256" key="1">
    <source>
        <dbReference type="ARBA" id="ARBA00004651"/>
    </source>
</evidence>
<keyword evidence="5 7" id="KW-1133">Transmembrane helix</keyword>
<evidence type="ECO:0000313" key="11">
    <source>
        <dbReference type="Proteomes" id="UP000032670"/>
    </source>
</evidence>
<dbReference type="Proteomes" id="UP000032670">
    <property type="component" value="Unassembled WGS sequence"/>
</dbReference>
<comment type="subcellular location">
    <subcellularLocation>
        <location evidence="1">Cell membrane</location>
        <topology evidence="1">Multi-pass membrane protein</topology>
    </subcellularLocation>
</comment>
<dbReference type="Gene3D" id="3.40.50.300">
    <property type="entry name" value="P-loop containing nucleotide triphosphate hydrolases"/>
    <property type="match status" value="1"/>
</dbReference>
<dbReference type="InterPro" id="IPR017871">
    <property type="entry name" value="ABC_transporter-like_CS"/>
</dbReference>
<evidence type="ECO:0000256" key="6">
    <source>
        <dbReference type="ARBA" id="ARBA00023136"/>
    </source>
</evidence>
<evidence type="ECO:0000313" key="10">
    <source>
        <dbReference type="EMBL" id="GAN64853.1"/>
    </source>
</evidence>
<dbReference type="InterPro" id="IPR039421">
    <property type="entry name" value="Type_1_exporter"/>
</dbReference>
<dbReference type="CDD" id="cd18584">
    <property type="entry name" value="ABC_6TM_AarD_CydD"/>
    <property type="match status" value="1"/>
</dbReference>
<dbReference type="EMBL" id="BAMX01000002">
    <property type="protein sequence ID" value="GAN64853.1"/>
    <property type="molecule type" value="Genomic_DNA"/>
</dbReference>
<sequence length="564" mass="60288">MRSTPPTTEWQLTGLTRRVSGWLAAAIGLGGLAAVLFVWQLSTLAQLVDSLTFKGQGLSTLRGEFLKTFLLCAASLSLQWVADMAGTHAGLRISTAVQQDGIAHIFKAGPVGCATQATGQLVTTLTESTAALTPYFAQYLPRAAMMVILPLLILGVTLHLDSWSFIVLLCTGPLVPVFMALVGYSAQAIMDRQWVNLVIMGASFLDNLTGLRTLRLFAQTQSSAARMAAQTEAHRSATFAVMRVAFLTSAVLEFFASLSIALVAVLFGARLLHGTVDFRSAFLVLLLAPEYFMPLRAFSASYHAKQNATAAAKRLSALFALPTTIQPRANKPERQNKVQATLLTCAPFSVAYQGATPQLSSLETRFQVGGLSILSGESGAGKTTFLRATLGFLPLPEGSLKFYDAKGQSLPPDTCRMAWLPQKPLMVFGSIAQNLRLAAPTASQMQLEKACAQADILEFINSLPDGFNTFIGDRGSLLSGGQLKRLALARALLGNPDVLCLDEPTANLDAQSAGHIIQTLLHCAKTRIVIAATHDARLSAHAAQIMLVENGQIFPLSAEQKVAS</sequence>
<feature type="domain" description="ABC transporter" evidence="8">
    <location>
        <begin position="338"/>
        <end position="563"/>
    </location>
</feature>
<dbReference type="InterPro" id="IPR003593">
    <property type="entry name" value="AAA+_ATPase"/>
</dbReference>
<dbReference type="GO" id="GO:0005886">
    <property type="term" value="C:plasma membrane"/>
    <property type="evidence" value="ECO:0007669"/>
    <property type="project" value="UniProtKB-SubCell"/>
</dbReference>
<protein>
    <submittedName>
        <fullName evidence="10">ABC transporter cysteine exporter CydD</fullName>
    </submittedName>
</protein>
<dbReference type="PANTHER" id="PTHR24221">
    <property type="entry name" value="ATP-BINDING CASSETTE SUB-FAMILY B"/>
    <property type="match status" value="1"/>
</dbReference>
<dbReference type="InterPro" id="IPR003439">
    <property type="entry name" value="ABC_transporter-like_ATP-bd"/>
</dbReference>
<dbReference type="InterPro" id="IPR011527">
    <property type="entry name" value="ABC1_TM_dom"/>
</dbReference>
<proteinExistence type="predicted"/>
<dbReference type="SUPFAM" id="SSF52540">
    <property type="entry name" value="P-loop containing nucleoside triphosphate hydrolases"/>
    <property type="match status" value="1"/>
</dbReference>
<dbReference type="AlphaFoldDB" id="A0A0D6NGZ0"/>
<name>A0A0D6NGZ0_9PROT</name>
<dbReference type="InterPro" id="IPR014216">
    <property type="entry name" value="ABC_transptr_CydD"/>
</dbReference>
<feature type="domain" description="ABC transmembrane type-1" evidence="9">
    <location>
        <begin position="24"/>
        <end position="307"/>
    </location>
</feature>
<dbReference type="GO" id="GO:0042883">
    <property type="term" value="P:cysteine transport"/>
    <property type="evidence" value="ECO:0007669"/>
    <property type="project" value="InterPro"/>
</dbReference>
<dbReference type="STRING" id="1231341.Abor_002_029"/>
<keyword evidence="6 7" id="KW-0472">Membrane</keyword>
<accession>A0A6N3SYA9</accession>
<dbReference type="InterPro" id="IPR036640">
    <property type="entry name" value="ABC1_TM_sf"/>
</dbReference>
<organism evidence="10 11">
    <name type="scientific">Acetobacter orientalis</name>
    <dbReference type="NCBI Taxonomy" id="146474"/>
    <lineage>
        <taxon>Bacteria</taxon>
        <taxon>Pseudomonadati</taxon>
        <taxon>Pseudomonadota</taxon>
        <taxon>Alphaproteobacteria</taxon>
        <taxon>Acetobacterales</taxon>
        <taxon>Acetobacteraceae</taxon>
        <taxon>Acetobacter</taxon>
    </lineage>
</organism>
<feature type="transmembrane region" description="Helical" evidence="7">
    <location>
        <begin position="65"/>
        <end position="82"/>
    </location>
</feature>
<feature type="transmembrane region" description="Helical" evidence="7">
    <location>
        <begin position="244"/>
        <end position="269"/>
    </location>
</feature>
<dbReference type="PROSITE" id="PS50893">
    <property type="entry name" value="ABC_TRANSPORTER_2"/>
    <property type="match status" value="1"/>
</dbReference>
<evidence type="ECO:0000256" key="3">
    <source>
        <dbReference type="ARBA" id="ARBA00022741"/>
    </source>
</evidence>
<evidence type="ECO:0000259" key="8">
    <source>
        <dbReference type="PROSITE" id="PS50893"/>
    </source>
</evidence>
<accession>A0A0D6NGZ0</accession>
<dbReference type="PANTHER" id="PTHR24221:SF590">
    <property type="entry name" value="COMPONENT LINKED WITH THE ASSEMBLY OF CYTOCHROME' TRANSPORT TRANSMEMBRANE ATP-BINDING PROTEIN ABC TRANSPORTER CYDD-RELATED"/>
    <property type="match status" value="1"/>
</dbReference>
<dbReference type="PROSITE" id="PS00211">
    <property type="entry name" value="ABC_TRANSPORTER_1"/>
    <property type="match status" value="1"/>
</dbReference>
<dbReference type="GO" id="GO:0140359">
    <property type="term" value="F:ABC-type transporter activity"/>
    <property type="evidence" value="ECO:0007669"/>
    <property type="project" value="InterPro"/>
</dbReference>
<evidence type="ECO:0000256" key="5">
    <source>
        <dbReference type="ARBA" id="ARBA00022989"/>
    </source>
</evidence>
<dbReference type="Gene3D" id="1.20.1560.10">
    <property type="entry name" value="ABC transporter type 1, transmembrane domain"/>
    <property type="match status" value="1"/>
</dbReference>
<evidence type="ECO:0000256" key="7">
    <source>
        <dbReference type="SAM" id="Phobius"/>
    </source>
</evidence>
<dbReference type="PROSITE" id="PS50929">
    <property type="entry name" value="ABC_TM1F"/>
    <property type="match status" value="1"/>
</dbReference>
<dbReference type="SMART" id="SM00382">
    <property type="entry name" value="AAA"/>
    <property type="match status" value="1"/>
</dbReference>
<dbReference type="NCBIfam" id="TIGR02857">
    <property type="entry name" value="CydD"/>
    <property type="match status" value="1"/>
</dbReference>
<keyword evidence="3" id="KW-0547">Nucleotide-binding</keyword>
<feature type="transmembrane region" description="Helical" evidence="7">
    <location>
        <begin position="21"/>
        <end position="45"/>
    </location>
</feature>
<dbReference type="Pfam" id="PF00005">
    <property type="entry name" value="ABC_tran"/>
    <property type="match status" value="1"/>
</dbReference>
<keyword evidence="4" id="KW-0067">ATP-binding</keyword>